<dbReference type="AlphaFoldDB" id="A0A1M4X4Z7"/>
<keyword evidence="3" id="KW-1185">Reference proteome</keyword>
<sequence>MKKLFCVFVLCISLLSFAQSKVPFVGKRFYDIVEGFSGSGTPAYYVDIKKNGDVHFGYVQVNQADGTETAEEINVGKYNPKMMTVHFKKFNETFNLKLEKDKIYLTDKNGNIQKTSDCCSVAESTDPDTKCSCESGLYES</sequence>
<reference evidence="3" key="1">
    <citation type="submission" date="2016-11" db="EMBL/GenBank/DDBJ databases">
        <authorList>
            <person name="Varghese N."/>
            <person name="Submissions S."/>
        </authorList>
    </citation>
    <scope>NUCLEOTIDE SEQUENCE [LARGE SCALE GENOMIC DNA]</scope>
    <source>
        <strain evidence="3">DSM 27619</strain>
    </source>
</reference>
<feature type="signal peptide" evidence="1">
    <location>
        <begin position="1"/>
        <end position="18"/>
    </location>
</feature>
<evidence type="ECO:0000313" key="3">
    <source>
        <dbReference type="Proteomes" id="UP000184518"/>
    </source>
</evidence>
<keyword evidence="1" id="KW-0732">Signal</keyword>
<dbReference type="Proteomes" id="UP000184518">
    <property type="component" value="Unassembled WGS sequence"/>
</dbReference>
<feature type="chain" id="PRO_5012251409" evidence="1">
    <location>
        <begin position="19"/>
        <end position="140"/>
    </location>
</feature>
<protein>
    <submittedName>
        <fullName evidence="2">Uncharacterized protein</fullName>
    </submittedName>
</protein>
<evidence type="ECO:0000313" key="2">
    <source>
        <dbReference type="EMBL" id="SHE88521.1"/>
    </source>
</evidence>
<evidence type="ECO:0000256" key="1">
    <source>
        <dbReference type="SAM" id="SignalP"/>
    </source>
</evidence>
<proteinExistence type="predicted"/>
<organism evidence="2 3">
    <name type="scientific">Chryseobacterium arachidis</name>
    <dbReference type="NCBI Taxonomy" id="1416778"/>
    <lineage>
        <taxon>Bacteria</taxon>
        <taxon>Pseudomonadati</taxon>
        <taxon>Bacteroidota</taxon>
        <taxon>Flavobacteriia</taxon>
        <taxon>Flavobacteriales</taxon>
        <taxon>Weeksellaceae</taxon>
        <taxon>Chryseobacterium group</taxon>
        <taxon>Chryseobacterium</taxon>
    </lineage>
</organism>
<dbReference type="RefSeq" id="WP_072953588.1">
    <property type="nucleotide sequence ID" value="NZ_FQUT01000002.1"/>
</dbReference>
<dbReference type="OrthoDB" id="1267822at2"/>
<dbReference type="EMBL" id="FQUT01000002">
    <property type="protein sequence ID" value="SHE88521.1"/>
    <property type="molecule type" value="Genomic_DNA"/>
</dbReference>
<gene>
    <name evidence="2" type="ORF">SAMN05443633_102223</name>
</gene>
<accession>A0A1M4X4Z7</accession>
<name>A0A1M4X4Z7_9FLAO</name>
<dbReference type="STRING" id="1416778.SAMN05443633_102223"/>